<feature type="compositionally biased region" description="Low complexity" evidence="1">
    <location>
        <begin position="199"/>
        <end position="229"/>
    </location>
</feature>
<comment type="caution">
    <text evidence="3">The sequence shown here is derived from an EMBL/GenBank/DDBJ whole genome shotgun (WGS) entry which is preliminary data.</text>
</comment>
<dbReference type="Proteomes" id="UP000194003">
    <property type="component" value="Unassembled WGS sequence"/>
</dbReference>
<dbReference type="EMBL" id="LVJN01000021">
    <property type="protein sequence ID" value="OSM00444.1"/>
    <property type="molecule type" value="Genomic_DNA"/>
</dbReference>
<feature type="compositionally biased region" description="Low complexity" evidence="1">
    <location>
        <begin position="160"/>
        <end position="175"/>
    </location>
</feature>
<name>A0A1Y2K0W2_9PROT</name>
<evidence type="ECO:0000256" key="2">
    <source>
        <dbReference type="SAM" id="Phobius"/>
    </source>
</evidence>
<keyword evidence="2" id="KW-0812">Transmembrane</keyword>
<evidence type="ECO:0000256" key="1">
    <source>
        <dbReference type="SAM" id="MobiDB-lite"/>
    </source>
</evidence>
<evidence type="ECO:0000313" key="4">
    <source>
        <dbReference type="Proteomes" id="UP000194003"/>
    </source>
</evidence>
<feature type="compositionally biased region" description="Pro residues" evidence="1">
    <location>
        <begin position="264"/>
        <end position="282"/>
    </location>
</feature>
<feature type="compositionally biased region" description="Acidic residues" evidence="1">
    <location>
        <begin position="242"/>
        <end position="251"/>
    </location>
</feature>
<dbReference type="AlphaFoldDB" id="A0A1Y2K0W2"/>
<feature type="transmembrane region" description="Helical" evidence="2">
    <location>
        <begin position="324"/>
        <end position="346"/>
    </location>
</feature>
<organism evidence="3 4">
    <name type="scientific">Magnetofaba australis IT-1</name>
    <dbReference type="NCBI Taxonomy" id="1434232"/>
    <lineage>
        <taxon>Bacteria</taxon>
        <taxon>Pseudomonadati</taxon>
        <taxon>Pseudomonadota</taxon>
        <taxon>Magnetococcia</taxon>
        <taxon>Magnetococcales</taxon>
        <taxon>Magnetococcaceae</taxon>
        <taxon>Magnetofaba</taxon>
    </lineage>
</organism>
<keyword evidence="2" id="KW-0472">Membrane</keyword>
<reference evidence="3 4" key="1">
    <citation type="journal article" date="2016" name="BMC Genomics">
        <title>Combined genomic and structural analyses of a cultured magnetotactic bacterium reveals its niche adaptation to a dynamic environment.</title>
        <authorList>
            <person name="Araujo A.C."/>
            <person name="Morillo V."/>
            <person name="Cypriano J."/>
            <person name="Teixeira L.C."/>
            <person name="Leao P."/>
            <person name="Lyra S."/>
            <person name="Almeida L.G."/>
            <person name="Bazylinski D.A."/>
            <person name="Vasconcellos A.T."/>
            <person name="Abreu F."/>
            <person name="Lins U."/>
        </authorList>
    </citation>
    <scope>NUCLEOTIDE SEQUENCE [LARGE SCALE GENOMIC DNA]</scope>
    <source>
        <strain evidence="3 4">IT-1</strain>
    </source>
</reference>
<keyword evidence="4" id="KW-1185">Reference proteome</keyword>
<feature type="region of interest" description="Disordered" evidence="1">
    <location>
        <begin position="153"/>
        <end position="283"/>
    </location>
</feature>
<accession>A0A1Y2K0W2</accession>
<evidence type="ECO:0000313" key="3">
    <source>
        <dbReference type="EMBL" id="OSM00444.1"/>
    </source>
</evidence>
<sequence length="516" mass="55587">MRILCRIDFQAAQAAQYRRKVGIMARKKQLVTPENYARVHRYLDKKLRDDRLTATQRAKAAFRRLNAPMDEGVEQPGSDVEVLEQWVDDNVDKADRSRLAAAIRQRRYADSANSVTLALPGDLHARLGAWQEARGLNTRAEALAALLEAVENPPAPAPATEPAAESISQPESVTPEPTPAEPTPLEEQPQAVEQDATEPRATAEAPAENQAPTTQPEAAPPAQAAETPAVETDTQASAPSESADEASETADDAMQTVPDSQPERPAPPPVIAPEPAPAPSVKPPVIRTQELDQPSFSLDPHRNLPPDLDSAMAHMDRDAMNRRLRLVLAAVVTAVGIIGVVVAYLWTTDNTQPSMADKEPQHAAQNAQPTAPEIAKTADNDDHLAKLEPMAPEEPTEIAPLTPPPTAAMTPDLRQARKAEIAKLLQQADEDVQAMRLTKPEGNNALTRYRRVLFLSPGNDQAQAGLTRIVSSYLALARKSAAKGQQNQAQEFLQLAGSIAPDSADVAAAWAELAAK</sequence>
<dbReference type="STRING" id="1434232.MAIT1_00965"/>
<protein>
    <submittedName>
        <fullName evidence="3">Putative TPR repeat:Tetratricopeptide TPR 4</fullName>
    </submittedName>
</protein>
<gene>
    <name evidence="3" type="ORF">MAIT1_00965</name>
</gene>
<keyword evidence="2" id="KW-1133">Transmembrane helix</keyword>
<proteinExistence type="predicted"/>